<dbReference type="AlphaFoldDB" id="F3UQW5"/>
<accession>F3UQW5</accession>
<proteinExistence type="predicted"/>
<dbReference type="EMBL" id="AFFN01000015">
    <property type="protein sequence ID" value="EGJ41256.1"/>
    <property type="molecule type" value="Genomic_DNA"/>
</dbReference>
<sequence length="49" mass="5796">MQLLFSSMTILSTTTCKIKILKYDKLKILSVCHFFECFTNKKTKEKKYA</sequence>
<dbReference type="HOGENOM" id="CLU_3141373_0_0_9"/>
<organism evidence="1 2">
    <name type="scientific">Streptococcus sanguinis SK355</name>
    <dbReference type="NCBI Taxonomy" id="888816"/>
    <lineage>
        <taxon>Bacteria</taxon>
        <taxon>Bacillati</taxon>
        <taxon>Bacillota</taxon>
        <taxon>Bacilli</taxon>
        <taxon>Lactobacillales</taxon>
        <taxon>Streptococcaceae</taxon>
        <taxon>Streptococcus</taxon>
    </lineage>
</organism>
<comment type="caution">
    <text evidence="1">The sequence shown here is derived from an EMBL/GenBank/DDBJ whole genome shotgun (WGS) entry which is preliminary data.</text>
</comment>
<evidence type="ECO:0000313" key="2">
    <source>
        <dbReference type="Proteomes" id="UP000005589"/>
    </source>
</evidence>
<protein>
    <submittedName>
        <fullName evidence="1">Uncharacterized protein</fullName>
    </submittedName>
</protein>
<reference evidence="1 2" key="1">
    <citation type="submission" date="2011-03" db="EMBL/GenBank/DDBJ databases">
        <authorList>
            <person name="Muzny D."/>
            <person name="Qin X."/>
            <person name="Deng J."/>
            <person name="Jiang H."/>
            <person name="Liu Y."/>
            <person name="Qu J."/>
            <person name="Song X.-Z."/>
            <person name="Zhang L."/>
            <person name="Thornton R."/>
            <person name="Coyle M."/>
            <person name="Francisco L."/>
            <person name="Jackson L."/>
            <person name="Javaid M."/>
            <person name="Korchina V."/>
            <person name="Kovar C."/>
            <person name="Mata R."/>
            <person name="Mathew T."/>
            <person name="Ngo R."/>
            <person name="Nguyen L."/>
            <person name="Nguyen N."/>
            <person name="Okwuonu G."/>
            <person name="Ongeri F."/>
            <person name="Pham C."/>
            <person name="Simmons D."/>
            <person name="Wilczek-Boney K."/>
            <person name="Hale W."/>
            <person name="Jakkamsetti A."/>
            <person name="Pham P."/>
            <person name="Ruth R."/>
            <person name="San Lucas F."/>
            <person name="Warren J."/>
            <person name="Zhang J."/>
            <person name="Zhao Z."/>
            <person name="Zhou C."/>
            <person name="Zhu D."/>
            <person name="Lee S."/>
            <person name="Bess C."/>
            <person name="Blankenburg K."/>
            <person name="Forbes L."/>
            <person name="Fu Q."/>
            <person name="Gubbala S."/>
            <person name="Hirani K."/>
            <person name="Jayaseelan J.C."/>
            <person name="Lara F."/>
            <person name="Munidasa M."/>
            <person name="Palculict T."/>
            <person name="Patil S."/>
            <person name="Pu L.-L."/>
            <person name="Saada N."/>
            <person name="Tang L."/>
            <person name="Weissenberger G."/>
            <person name="Zhu Y."/>
            <person name="Hemphill L."/>
            <person name="Shang Y."/>
            <person name="Youmans B."/>
            <person name="Ayvaz T."/>
            <person name="Ross M."/>
            <person name="Santibanez J."/>
            <person name="Aqrawi P."/>
            <person name="Gross S."/>
            <person name="Joshi V."/>
            <person name="Fowler G."/>
            <person name="Nazareth L."/>
            <person name="Reid J."/>
            <person name="Worley K."/>
            <person name="Petrosino J."/>
            <person name="Highlander S."/>
            <person name="Gibbs R."/>
        </authorList>
    </citation>
    <scope>NUCLEOTIDE SEQUENCE [LARGE SCALE GENOMIC DNA]</scope>
    <source>
        <strain evidence="1 2">SK355</strain>
    </source>
</reference>
<dbReference type="Proteomes" id="UP000005589">
    <property type="component" value="Unassembled WGS sequence"/>
</dbReference>
<gene>
    <name evidence="1" type="ORF">HMPREF9389_1253</name>
</gene>
<evidence type="ECO:0000313" key="1">
    <source>
        <dbReference type="EMBL" id="EGJ41256.1"/>
    </source>
</evidence>
<name>F3UQW5_STRSA</name>